<protein>
    <submittedName>
        <fullName evidence="5">Hemerythrin-like metal-binding protein</fullName>
    </submittedName>
</protein>
<dbReference type="Proteomes" id="UP000002318">
    <property type="component" value="Chromosome"/>
</dbReference>
<dbReference type="Gene3D" id="1.20.120.50">
    <property type="entry name" value="Hemerythrin-like"/>
    <property type="match status" value="1"/>
</dbReference>
<evidence type="ECO:0000259" key="4">
    <source>
        <dbReference type="Pfam" id="PF01814"/>
    </source>
</evidence>
<dbReference type="KEGG" id="ssm:Spirs_0102"/>
<evidence type="ECO:0000256" key="1">
    <source>
        <dbReference type="ARBA" id="ARBA00010587"/>
    </source>
</evidence>
<dbReference type="HOGENOM" id="CLU_086902_3_1_12"/>
<dbReference type="InterPro" id="IPR012827">
    <property type="entry name" value="Hemerythrin_metal-bd"/>
</dbReference>
<dbReference type="GO" id="GO:0046872">
    <property type="term" value="F:metal ion binding"/>
    <property type="evidence" value="ECO:0007669"/>
    <property type="project" value="UniProtKB-KW"/>
</dbReference>
<dbReference type="AlphaFoldDB" id="E1R8B8"/>
<dbReference type="SUPFAM" id="SSF47188">
    <property type="entry name" value="Hemerythrin-like"/>
    <property type="match status" value="1"/>
</dbReference>
<organism evidence="5 6">
    <name type="scientific">Sediminispirochaeta smaragdinae (strain DSM 11293 / JCM 15392 / SEBR 4228)</name>
    <name type="common">Spirochaeta smaragdinae</name>
    <dbReference type="NCBI Taxonomy" id="573413"/>
    <lineage>
        <taxon>Bacteria</taxon>
        <taxon>Pseudomonadati</taxon>
        <taxon>Spirochaetota</taxon>
        <taxon>Spirochaetia</taxon>
        <taxon>Spirochaetales</taxon>
        <taxon>Spirochaetaceae</taxon>
        <taxon>Sediminispirochaeta</taxon>
    </lineage>
</organism>
<reference evidence="5 6" key="1">
    <citation type="journal article" date="2010" name="Stand. Genomic Sci.">
        <title>Complete genome sequence of Spirochaeta smaragdinae type strain (SEBR 4228).</title>
        <authorList>
            <person name="Mavromatis K."/>
            <person name="Yasawong M."/>
            <person name="Chertkov O."/>
            <person name="Lapidus A."/>
            <person name="Lucas S."/>
            <person name="Nolan M."/>
            <person name="Del Rio T.G."/>
            <person name="Tice H."/>
            <person name="Cheng J.F."/>
            <person name="Pitluck S."/>
            <person name="Liolios K."/>
            <person name="Ivanova N."/>
            <person name="Tapia R."/>
            <person name="Han C."/>
            <person name="Bruce D."/>
            <person name="Goodwin L."/>
            <person name="Pati A."/>
            <person name="Chen A."/>
            <person name="Palaniappan K."/>
            <person name="Land M."/>
            <person name="Hauser L."/>
            <person name="Chang Y.J."/>
            <person name="Jeffries C.D."/>
            <person name="Detter J.C."/>
            <person name="Rohde M."/>
            <person name="Brambilla E."/>
            <person name="Spring S."/>
            <person name="Goker M."/>
            <person name="Sikorski J."/>
            <person name="Woyke T."/>
            <person name="Bristow J."/>
            <person name="Eisen J.A."/>
            <person name="Markowitz V."/>
            <person name="Hugenholtz P."/>
            <person name="Klenk H.P."/>
            <person name="Kyrpides N.C."/>
        </authorList>
    </citation>
    <scope>NUCLEOTIDE SEQUENCE [LARGE SCALE GENOMIC DNA]</scope>
    <source>
        <strain evidence="6">DSM 11293 / JCM 15392 / SEBR 4228</strain>
    </source>
</reference>
<evidence type="ECO:0000313" key="5">
    <source>
        <dbReference type="EMBL" id="ADK79262.1"/>
    </source>
</evidence>
<dbReference type="NCBIfam" id="NF033749">
    <property type="entry name" value="bact_hemeryth"/>
    <property type="match status" value="1"/>
</dbReference>
<name>E1R8B8_SEDSS</name>
<dbReference type="RefSeq" id="WP_013252726.1">
    <property type="nucleotide sequence ID" value="NC_014364.1"/>
</dbReference>
<feature type="domain" description="Hemerythrin-like" evidence="4">
    <location>
        <begin position="13"/>
        <end position="128"/>
    </location>
</feature>
<dbReference type="OrthoDB" id="9797092at2"/>
<keyword evidence="2" id="KW-0479">Metal-binding</keyword>
<dbReference type="STRING" id="573413.Spirs_0102"/>
<dbReference type="InterPro" id="IPR012312">
    <property type="entry name" value="Hemerythrin-like"/>
</dbReference>
<dbReference type="EMBL" id="CP002116">
    <property type="protein sequence ID" value="ADK79262.1"/>
    <property type="molecule type" value="Genomic_DNA"/>
</dbReference>
<sequence>MGFMAWSSKFELGIPEMDEQHKKWLEILNSFYDHLSDKDLTTQMKGLIQDVIDYTQYHFSEEEKLMASIGYHELNQQKQMHKEITDKIIRFKQRLDAGNLVISTAVTSELKSWFKEHIMVEDKKYAEKYFQVTQKGGI</sequence>
<evidence type="ECO:0000256" key="3">
    <source>
        <dbReference type="ARBA" id="ARBA00023004"/>
    </source>
</evidence>
<comment type="similarity">
    <text evidence="1">Belongs to the hemerythrin family.</text>
</comment>
<dbReference type="InterPro" id="IPR050669">
    <property type="entry name" value="Hemerythrin"/>
</dbReference>
<keyword evidence="3" id="KW-0408">Iron</keyword>
<dbReference type="InterPro" id="IPR035938">
    <property type="entry name" value="Hemerythrin-like_sf"/>
</dbReference>
<keyword evidence="6" id="KW-1185">Reference proteome</keyword>
<evidence type="ECO:0000313" key="6">
    <source>
        <dbReference type="Proteomes" id="UP000002318"/>
    </source>
</evidence>
<dbReference type="eggNOG" id="COG2703">
    <property type="taxonomic scope" value="Bacteria"/>
</dbReference>
<dbReference type="PANTHER" id="PTHR37164:SF1">
    <property type="entry name" value="BACTERIOHEMERYTHRIN"/>
    <property type="match status" value="1"/>
</dbReference>
<evidence type="ECO:0000256" key="2">
    <source>
        <dbReference type="ARBA" id="ARBA00022723"/>
    </source>
</evidence>
<accession>E1R8B8</accession>
<dbReference type="NCBIfam" id="TIGR02481">
    <property type="entry name" value="hemeryth_dom"/>
    <property type="match status" value="1"/>
</dbReference>
<dbReference type="Pfam" id="PF01814">
    <property type="entry name" value="Hemerythrin"/>
    <property type="match status" value="1"/>
</dbReference>
<gene>
    <name evidence="5" type="ordered locus">Spirs_0102</name>
</gene>
<dbReference type="CDD" id="cd12107">
    <property type="entry name" value="Hemerythrin"/>
    <property type="match status" value="1"/>
</dbReference>
<dbReference type="PANTHER" id="PTHR37164">
    <property type="entry name" value="BACTERIOHEMERYTHRIN"/>
    <property type="match status" value="1"/>
</dbReference>
<proteinExistence type="inferred from homology"/>